<dbReference type="Proteomes" id="UP000199515">
    <property type="component" value="Unassembled WGS sequence"/>
</dbReference>
<feature type="transmembrane region" description="Helical" evidence="1">
    <location>
        <begin position="34"/>
        <end position="51"/>
    </location>
</feature>
<evidence type="ECO:0000313" key="2">
    <source>
        <dbReference type="EMBL" id="SDZ31890.1"/>
    </source>
</evidence>
<name>A0A1H3S212_9PSEU</name>
<accession>A0A1H3S212</accession>
<evidence type="ECO:0000256" key="1">
    <source>
        <dbReference type="SAM" id="Phobius"/>
    </source>
</evidence>
<reference evidence="2 3" key="1">
    <citation type="submission" date="2016-10" db="EMBL/GenBank/DDBJ databases">
        <authorList>
            <person name="de Groot N.N."/>
        </authorList>
    </citation>
    <scope>NUCLEOTIDE SEQUENCE [LARGE SCALE GENOMIC DNA]</scope>
    <source>
        <strain evidence="2 3">CPCC 202699</strain>
    </source>
</reference>
<keyword evidence="1" id="KW-0472">Membrane</keyword>
<organism evidence="2 3">
    <name type="scientific">Amycolatopsis xylanica</name>
    <dbReference type="NCBI Taxonomy" id="589385"/>
    <lineage>
        <taxon>Bacteria</taxon>
        <taxon>Bacillati</taxon>
        <taxon>Actinomycetota</taxon>
        <taxon>Actinomycetes</taxon>
        <taxon>Pseudonocardiales</taxon>
        <taxon>Pseudonocardiaceae</taxon>
        <taxon>Amycolatopsis</taxon>
    </lineage>
</organism>
<proteinExistence type="predicted"/>
<keyword evidence="3" id="KW-1185">Reference proteome</keyword>
<dbReference type="AlphaFoldDB" id="A0A1H3S212"/>
<dbReference type="EMBL" id="FNON01000012">
    <property type="protein sequence ID" value="SDZ31890.1"/>
    <property type="molecule type" value="Genomic_DNA"/>
</dbReference>
<sequence>MKRVQRGQPLSPTALSAASVVTIGFGNWFFEIGYWFFGFVALGVGAALVYVERTRTTPTGCQRRFAARS</sequence>
<protein>
    <submittedName>
        <fullName evidence="2">Uncharacterized protein</fullName>
    </submittedName>
</protein>
<keyword evidence="1" id="KW-0812">Transmembrane</keyword>
<keyword evidence="1" id="KW-1133">Transmembrane helix</keyword>
<evidence type="ECO:0000313" key="3">
    <source>
        <dbReference type="Proteomes" id="UP000199515"/>
    </source>
</evidence>
<gene>
    <name evidence="2" type="ORF">SAMN05421504_112167</name>
</gene>
<feature type="transmembrane region" description="Helical" evidence="1">
    <location>
        <begin position="12"/>
        <end position="28"/>
    </location>
</feature>
<dbReference type="RefSeq" id="WP_091298546.1">
    <property type="nucleotide sequence ID" value="NZ_FNON01000012.1"/>
</dbReference>